<accession>A0A7J8MBP7</accession>
<proteinExistence type="predicted"/>
<evidence type="ECO:0000313" key="2">
    <source>
        <dbReference type="Proteomes" id="UP000593572"/>
    </source>
</evidence>
<dbReference type="EMBL" id="JABEZX010000008">
    <property type="protein sequence ID" value="MBA0562114.1"/>
    <property type="molecule type" value="Genomic_DNA"/>
</dbReference>
<dbReference type="Proteomes" id="UP000593572">
    <property type="component" value="Unassembled WGS sequence"/>
</dbReference>
<sequence length="33" mass="4173">MHTIFPFHVCCYIFRVPRRVFIFLWMLQITWGN</sequence>
<name>A0A7J8MBP7_9ROSI</name>
<comment type="caution">
    <text evidence="1">The sequence shown here is derived from an EMBL/GenBank/DDBJ whole genome shotgun (WGS) entry which is preliminary data.</text>
</comment>
<keyword evidence="2" id="KW-1185">Reference proteome</keyword>
<feature type="non-terminal residue" evidence="1">
    <location>
        <position position="33"/>
    </location>
</feature>
<reference evidence="1 2" key="1">
    <citation type="journal article" date="2019" name="Genome Biol. Evol.">
        <title>Insights into the evolution of the New World diploid cottons (Gossypium, subgenus Houzingenia) based on genome sequencing.</title>
        <authorList>
            <person name="Grover C.E."/>
            <person name="Arick M.A. 2nd"/>
            <person name="Thrash A."/>
            <person name="Conover J.L."/>
            <person name="Sanders W.S."/>
            <person name="Peterson D.G."/>
            <person name="Frelichowski J.E."/>
            <person name="Scheffler J.A."/>
            <person name="Scheffler B.E."/>
            <person name="Wendel J.F."/>
        </authorList>
    </citation>
    <scope>NUCLEOTIDE SEQUENCE [LARGE SCALE GENOMIC DNA]</scope>
    <source>
        <strain evidence="1">157</strain>
        <tissue evidence="1">Leaf</tissue>
    </source>
</reference>
<gene>
    <name evidence="1" type="ORF">Golob_007188</name>
</gene>
<organism evidence="1 2">
    <name type="scientific">Gossypium lobatum</name>
    <dbReference type="NCBI Taxonomy" id="34289"/>
    <lineage>
        <taxon>Eukaryota</taxon>
        <taxon>Viridiplantae</taxon>
        <taxon>Streptophyta</taxon>
        <taxon>Embryophyta</taxon>
        <taxon>Tracheophyta</taxon>
        <taxon>Spermatophyta</taxon>
        <taxon>Magnoliopsida</taxon>
        <taxon>eudicotyledons</taxon>
        <taxon>Gunneridae</taxon>
        <taxon>Pentapetalae</taxon>
        <taxon>rosids</taxon>
        <taxon>malvids</taxon>
        <taxon>Malvales</taxon>
        <taxon>Malvaceae</taxon>
        <taxon>Malvoideae</taxon>
        <taxon>Gossypium</taxon>
    </lineage>
</organism>
<dbReference type="AlphaFoldDB" id="A0A7J8MBP7"/>
<evidence type="ECO:0000313" key="1">
    <source>
        <dbReference type="EMBL" id="MBA0562114.1"/>
    </source>
</evidence>
<protein>
    <submittedName>
        <fullName evidence="1">Uncharacterized protein</fullName>
    </submittedName>
</protein>